<evidence type="ECO:0000313" key="5">
    <source>
        <dbReference type="Proteomes" id="UP001165079"/>
    </source>
</evidence>
<reference evidence="4" key="1">
    <citation type="submission" date="2023-03" db="EMBL/GenBank/DDBJ databases">
        <title>Actinorhabdospora filicis NBRC 111898.</title>
        <authorList>
            <person name="Ichikawa N."/>
            <person name="Sato H."/>
            <person name="Tonouchi N."/>
        </authorList>
    </citation>
    <scope>NUCLEOTIDE SEQUENCE</scope>
    <source>
        <strain evidence="4">NBRC 111898</strain>
    </source>
</reference>
<dbReference type="RefSeq" id="WP_285664352.1">
    <property type="nucleotide sequence ID" value="NZ_BSTX01000002.1"/>
</dbReference>
<evidence type="ECO:0000259" key="2">
    <source>
        <dbReference type="Pfam" id="PF20014"/>
    </source>
</evidence>
<evidence type="ECO:0000259" key="1">
    <source>
        <dbReference type="Pfam" id="PF20013"/>
    </source>
</evidence>
<comment type="caution">
    <text evidence="4">The sequence shown here is derived from an EMBL/GenBank/DDBJ whole genome shotgun (WGS) entry which is preliminary data.</text>
</comment>
<dbReference type="EMBL" id="BSTX01000002">
    <property type="protein sequence ID" value="GLZ79232.1"/>
    <property type="molecule type" value="Genomic_DNA"/>
</dbReference>
<keyword evidence="5" id="KW-1185">Reference proteome</keyword>
<gene>
    <name evidence="4" type="ORF">Afil01_40390</name>
</gene>
<evidence type="ECO:0000259" key="3">
    <source>
        <dbReference type="Pfam" id="PF20052"/>
    </source>
</evidence>
<feature type="domain" description="GTPase-associated protein 1 N-terminal" evidence="1">
    <location>
        <begin position="5"/>
        <end position="132"/>
    </location>
</feature>
<dbReference type="Pfam" id="PF20052">
    <property type="entry name" value="GAP1-C"/>
    <property type="match status" value="1"/>
</dbReference>
<accession>A0A9W6SNZ0</accession>
<dbReference type="InterPro" id="IPR045402">
    <property type="entry name" value="GAP1-N2"/>
</dbReference>
<dbReference type="Pfam" id="PF20013">
    <property type="entry name" value="GAP1-N2"/>
    <property type="match status" value="1"/>
</dbReference>
<dbReference type="Pfam" id="PF20014">
    <property type="entry name" value="GAP1-M"/>
    <property type="match status" value="1"/>
</dbReference>
<dbReference type="InterPro" id="IPR045401">
    <property type="entry name" value="GAP1-M"/>
</dbReference>
<organism evidence="4 5">
    <name type="scientific">Actinorhabdospora filicis</name>
    <dbReference type="NCBI Taxonomy" id="1785913"/>
    <lineage>
        <taxon>Bacteria</taxon>
        <taxon>Bacillati</taxon>
        <taxon>Actinomycetota</taxon>
        <taxon>Actinomycetes</taxon>
        <taxon>Micromonosporales</taxon>
        <taxon>Micromonosporaceae</taxon>
        <taxon>Actinorhabdospora</taxon>
    </lineage>
</organism>
<evidence type="ECO:0000313" key="4">
    <source>
        <dbReference type="EMBL" id="GLZ79232.1"/>
    </source>
</evidence>
<dbReference type="Proteomes" id="UP001165079">
    <property type="component" value="Unassembled WGS sequence"/>
</dbReference>
<feature type="domain" description="GTPase-associated protein 1-like C-terminal" evidence="3">
    <location>
        <begin position="259"/>
        <end position="750"/>
    </location>
</feature>
<sequence length="774" mass="83804">MTGRLESLVYTDCLPGRSLTGQAGFGFQTATPGAGAEARALTRDHLLYEPPAEWMRQGRPVADYPVSLAYVHADGWYATASGIYLGKEAKGERQGNHLTHAVLTRDPAAYDLIRPAQLAGAGFWRAAPGGDAPEVGPNWEPGDLDADTVAARVSPGPLGAMLAALTGGEERVVLVGEDAREVLTWIAAVTLLLPQRTALDTGFKVFTTRPSHGAHRLVGVHPDWFGEPPPGVHVFDLRDGTHTPVADDEVSALWARLFCAEDALDVVDAVELAAQCCQGSDGLDVPAAQALACAAFFGHVPPMRHAPALIAWLRDSDDDRYRAYGRGVTDALMRLPDLPYEILSALHDLAVTGRLAEEAATIRLALLEEECRDTAVRPGTLRALPDEVWRHDDEARERLTEHLREADPARFHRLLRVRARFGVPCDPLRDAPAAAMEFLDWWSQRPALRPDPGELDAGLRERLADLLGDRCAEDDDEAARIGAEWASWLLRQRPETSDHPFFLACLGASMRTAPAELRARRARRHLAAASPAILPAVAAALWRWRSPQREDIAAMLPALPPGTVLDPALFAAFRARLLARDSTLDVLDIDIAEALLGKGLLDDDVRALVADAAELAALRVPRGQDGLVAVASRLGHLHEYAPQLLRLHGRVVLAVLLNRSLPATATLVVPDLAPAERDAYAAELARRLREPSGAILYCAYMVVRGGHASPEAEARLTVALRKAVRAAPDALIARATEVAASVRATWRDAWTAHVEQVRRGGITRLWRGSRGAGG</sequence>
<protein>
    <submittedName>
        <fullName evidence="4">Uncharacterized protein</fullName>
    </submittedName>
</protein>
<dbReference type="InterPro" id="IPR049532">
    <property type="entry name" value="GAP1-like_C"/>
</dbReference>
<feature type="domain" description="GTPase-associated protein 1 middle" evidence="2">
    <location>
        <begin position="156"/>
        <end position="237"/>
    </location>
</feature>
<name>A0A9W6SNZ0_9ACTN</name>
<proteinExistence type="predicted"/>
<dbReference type="AlphaFoldDB" id="A0A9W6SNZ0"/>